<dbReference type="AlphaFoldDB" id="A0A0D2ESP2"/>
<protein>
    <recommendedName>
        <fullName evidence="2">DUF8212 domain-containing protein</fullName>
    </recommendedName>
</protein>
<dbReference type="InterPro" id="IPR058525">
    <property type="entry name" value="DUF8212"/>
</dbReference>
<evidence type="ECO:0000313" key="4">
    <source>
        <dbReference type="Proteomes" id="UP000054342"/>
    </source>
</evidence>
<keyword evidence="1" id="KW-0472">Membrane</keyword>
<evidence type="ECO:0000256" key="1">
    <source>
        <dbReference type="SAM" id="Phobius"/>
    </source>
</evidence>
<dbReference type="Pfam" id="PF26640">
    <property type="entry name" value="DUF8212"/>
    <property type="match status" value="1"/>
</dbReference>
<reference evidence="3 4" key="1">
    <citation type="submission" date="2015-01" db="EMBL/GenBank/DDBJ databases">
        <title>The Genome Sequence of Exophiala xenobiotica CBS118157.</title>
        <authorList>
            <consortium name="The Broad Institute Genomics Platform"/>
            <person name="Cuomo C."/>
            <person name="de Hoog S."/>
            <person name="Gorbushina A."/>
            <person name="Stielow B."/>
            <person name="Teixiera M."/>
            <person name="Abouelleil A."/>
            <person name="Chapman S.B."/>
            <person name="Priest M."/>
            <person name="Young S.K."/>
            <person name="Wortman J."/>
            <person name="Nusbaum C."/>
            <person name="Birren B."/>
        </authorList>
    </citation>
    <scope>NUCLEOTIDE SEQUENCE [LARGE SCALE GENOMIC DNA]</scope>
    <source>
        <strain evidence="3 4">CBS 118157</strain>
    </source>
</reference>
<organism evidence="3 4">
    <name type="scientific">Exophiala xenobiotica</name>
    <dbReference type="NCBI Taxonomy" id="348802"/>
    <lineage>
        <taxon>Eukaryota</taxon>
        <taxon>Fungi</taxon>
        <taxon>Dikarya</taxon>
        <taxon>Ascomycota</taxon>
        <taxon>Pezizomycotina</taxon>
        <taxon>Eurotiomycetes</taxon>
        <taxon>Chaetothyriomycetidae</taxon>
        <taxon>Chaetothyriales</taxon>
        <taxon>Herpotrichiellaceae</taxon>
        <taxon>Exophiala</taxon>
    </lineage>
</organism>
<evidence type="ECO:0000259" key="2">
    <source>
        <dbReference type="Pfam" id="PF26640"/>
    </source>
</evidence>
<sequence>MRLLDTSTLKLSTWFSDEDEVTFQELQSLNDALQCPCRKNDRDQRVRGKKGYDKIAAFCRLAGSTLVASETINSMYKWYRSSRVCYVYLVDVPRVNYSNDEPLILFKASEWFRRGWTLQELLAPQQHKYLAQDWSLIGVTVRNTTSDTSATLDSGECSCATSFPGATCLETGSFGSLWHTHGLFQKLRPQWKVCIAERMSWAAKRETSRLEDKAYCLLGIFNINMALIYGEGEKAFVRLQEEIIQHYVDRTILAWDRTDHESTLSPKDFKFTNFRFRNRTAPADEVHEITSQGLLSHMEVADHPTLEDTLLARLDHSHTFTSSQKQEYQILMVLPIVSDIHDFDLLMRWISTRRQETHVHCPRELVAVDLETLQGRPWSFKRRKLCISRWRIEHWKMDPEEGIVLRHNLMVRSFMFLSIQVGILTTFLTKATTDIVAAALGVLCLPTLIFSWISIRQLTISRIDMLSLPEALDLYHLTEQIDYAIVILLQLAVVIVQSMPWILFTKGVFSGRVQFAGWIWLTRQATPTLFVGPIGFVHLARISRRRTLKCIKIRSRSTES</sequence>
<gene>
    <name evidence="3" type="ORF">PV05_03246</name>
</gene>
<dbReference type="RefSeq" id="XP_013319332.1">
    <property type="nucleotide sequence ID" value="XM_013463878.1"/>
</dbReference>
<name>A0A0D2ESP2_9EURO</name>
<keyword evidence="1" id="KW-1133">Transmembrane helix</keyword>
<feature type="domain" description="DUF8212" evidence="2">
    <location>
        <begin position="234"/>
        <end position="267"/>
    </location>
</feature>
<keyword evidence="1" id="KW-0812">Transmembrane</keyword>
<feature type="transmembrane region" description="Helical" evidence="1">
    <location>
        <begin position="483"/>
        <end position="503"/>
    </location>
</feature>
<dbReference type="HOGENOM" id="CLU_486633_0_0_1"/>
<proteinExistence type="predicted"/>
<keyword evidence="4" id="KW-1185">Reference proteome</keyword>
<dbReference type="Proteomes" id="UP000054342">
    <property type="component" value="Unassembled WGS sequence"/>
</dbReference>
<dbReference type="PANTHER" id="PTHR10622">
    <property type="entry name" value="HET DOMAIN-CONTAINING PROTEIN"/>
    <property type="match status" value="1"/>
</dbReference>
<accession>A0A0D2ESP2</accession>
<dbReference type="OrthoDB" id="20872at2759"/>
<dbReference type="GeneID" id="25325154"/>
<dbReference type="STRING" id="348802.A0A0D2ESP2"/>
<feature type="transmembrane region" description="Helical" evidence="1">
    <location>
        <begin position="515"/>
        <end position="539"/>
    </location>
</feature>
<evidence type="ECO:0000313" key="3">
    <source>
        <dbReference type="EMBL" id="KIW58748.1"/>
    </source>
</evidence>
<feature type="transmembrane region" description="Helical" evidence="1">
    <location>
        <begin position="435"/>
        <end position="455"/>
    </location>
</feature>
<dbReference type="EMBL" id="KN847318">
    <property type="protein sequence ID" value="KIW58748.1"/>
    <property type="molecule type" value="Genomic_DNA"/>
</dbReference>
<dbReference type="PANTHER" id="PTHR10622:SF10">
    <property type="entry name" value="HET DOMAIN-CONTAINING PROTEIN"/>
    <property type="match status" value="1"/>
</dbReference>